<keyword evidence="4" id="KW-1185">Reference proteome</keyword>
<comment type="caution">
    <text evidence="3">The sequence shown here is derived from an EMBL/GenBank/DDBJ whole genome shotgun (WGS) entry which is preliminary data.</text>
</comment>
<evidence type="ECO:0000256" key="2">
    <source>
        <dbReference type="SAM" id="MobiDB-lite"/>
    </source>
</evidence>
<dbReference type="Proteomes" id="UP000480151">
    <property type="component" value="Unassembled WGS sequence"/>
</dbReference>
<organism evidence="3 4">
    <name type="scientific">Paenibacillus apii</name>
    <dbReference type="NCBI Taxonomy" id="1850370"/>
    <lineage>
        <taxon>Bacteria</taxon>
        <taxon>Bacillati</taxon>
        <taxon>Bacillota</taxon>
        <taxon>Bacilli</taxon>
        <taxon>Bacillales</taxon>
        <taxon>Paenibacillaceae</taxon>
        <taxon>Paenibacillus</taxon>
    </lineage>
</organism>
<evidence type="ECO:0000256" key="1">
    <source>
        <dbReference type="SAM" id="Coils"/>
    </source>
</evidence>
<evidence type="ECO:0000313" key="3">
    <source>
        <dbReference type="EMBL" id="NGM84715.1"/>
    </source>
</evidence>
<keyword evidence="1" id="KW-0175">Coiled coil</keyword>
<accession>A0A6M1PRH2</accession>
<dbReference type="AlphaFoldDB" id="A0A6M1PRH2"/>
<protein>
    <recommendedName>
        <fullName evidence="5">DUF2149 domain-containing protein</fullName>
    </recommendedName>
</protein>
<sequence length="106" mass="11657">MSSLRGGSGLRHKRSKDNSSPLEGMVNIIDAMLVLACSLMLSVFLNGNTSSGLVDVNVDLGKEVNNLESVQKNLDQMMNKDDKYQKMGILYKDPVTGKMYMISETP</sequence>
<dbReference type="RefSeq" id="WP_165101987.1">
    <property type="nucleotide sequence ID" value="NZ_JAAKGU010000011.1"/>
</dbReference>
<reference evidence="3 4" key="1">
    <citation type="submission" date="2020-02" db="EMBL/GenBank/DDBJ databases">
        <authorList>
            <person name="Gao J."/>
            <person name="Sun J."/>
        </authorList>
    </citation>
    <scope>NUCLEOTIDE SEQUENCE [LARGE SCALE GENOMIC DNA]</scope>
    <source>
        <strain evidence="3 4">7124</strain>
    </source>
</reference>
<proteinExistence type="predicted"/>
<feature type="coiled-coil region" evidence="1">
    <location>
        <begin position="60"/>
        <end position="87"/>
    </location>
</feature>
<feature type="region of interest" description="Disordered" evidence="2">
    <location>
        <begin position="1"/>
        <end position="22"/>
    </location>
</feature>
<name>A0A6M1PRH2_9BACL</name>
<gene>
    <name evidence="3" type="ORF">G5B47_20135</name>
</gene>
<evidence type="ECO:0008006" key="5">
    <source>
        <dbReference type="Google" id="ProtNLM"/>
    </source>
</evidence>
<dbReference type="EMBL" id="JAAKGU010000011">
    <property type="protein sequence ID" value="NGM84715.1"/>
    <property type="molecule type" value="Genomic_DNA"/>
</dbReference>
<evidence type="ECO:0000313" key="4">
    <source>
        <dbReference type="Proteomes" id="UP000480151"/>
    </source>
</evidence>